<reference evidence="6" key="2">
    <citation type="submission" date="2021-04" db="EMBL/GenBank/DDBJ databases">
        <authorList>
            <person name="Gilroy R."/>
        </authorList>
    </citation>
    <scope>NUCLEOTIDE SEQUENCE</scope>
    <source>
        <strain evidence="6">ChiHjej12B11-16260</strain>
    </source>
</reference>
<evidence type="ECO:0000256" key="2">
    <source>
        <dbReference type="ARBA" id="ARBA00011901"/>
    </source>
</evidence>
<evidence type="ECO:0000259" key="5">
    <source>
        <dbReference type="SMART" id="SM00646"/>
    </source>
</evidence>
<dbReference type="PANTHER" id="PTHR30404:SF0">
    <property type="entry name" value="N-ACETYLMURAMOYL-L-ALANINE AMIDASE AMIC"/>
    <property type="match status" value="1"/>
</dbReference>
<feature type="domain" description="MurNAc-LAA" evidence="5">
    <location>
        <begin position="84"/>
        <end position="247"/>
    </location>
</feature>
<feature type="compositionally biased region" description="Acidic residues" evidence="4">
    <location>
        <begin position="276"/>
        <end position="288"/>
    </location>
</feature>
<dbReference type="AlphaFoldDB" id="A0A9D2APH4"/>
<protein>
    <recommendedName>
        <fullName evidence="2">N-acetylmuramoyl-L-alanine amidase</fullName>
        <ecNumber evidence="2">3.5.1.28</ecNumber>
    </recommendedName>
</protein>
<dbReference type="GO" id="GO:0008745">
    <property type="term" value="F:N-acetylmuramoyl-L-alanine amidase activity"/>
    <property type="evidence" value="ECO:0007669"/>
    <property type="project" value="UniProtKB-EC"/>
</dbReference>
<dbReference type="InterPro" id="IPR050695">
    <property type="entry name" value="N-acetylmuramoyl_amidase_3"/>
</dbReference>
<feature type="region of interest" description="Disordered" evidence="4">
    <location>
        <begin position="260"/>
        <end position="293"/>
    </location>
</feature>
<organism evidence="6 7">
    <name type="scientific">Candidatus Barnesiella excrementipullorum</name>
    <dbReference type="NCBI Taxonomy" id="2838479"/>
    <lineage>
        <taxon>Bacteria</taxon>
        <taxon>Pseudomonadati</taxon>
        <taxon>Bacteroidota</taxon>
        <taxon>Bacteroidia</taxon>
        <taxon>Bacteroidales</taxon>
        <taxon>Barnesiellaceae</taxon>
        <taxon>Barnesiella</taxon>
    </lineage>
</organism>
<dbReference type="Pfam" id="PF01520">
    <property type="entry name" value="Amidase_3"/>
    <property type="match status" value="1"/>
</dbReference>
<comment type="catalytic activity">
    <reaction evidence="1">
        <text>Hydrolyzes the link between N-acetylmuramoyl residues and L-amino acid residues in certain cell-wall glycopeptides.</text>
        <dbReference type="EC" id="3.5.1.28"/>
    </reaction>
</comment>
<evidence type="ECO:0000256" key="3">
    <source>
        <dbReference type="ARBA" id="ARBA00022801"/>
    </source>
</evidence>
<proteinExistence type="predicted"/>
<sequence>MLLAVLWLCPSPFAATTSAKDFVIVLDPGHGGKDAGAIGVRGKEKNINLGVALKVGALIEKNMPNVKVCYTRKTDVFIGLKERTDIAHKNHGDLFVSIHANSVSKKNRNRKTIRGASTYVLGLARSKQNLEIAQRENAVIMLEDDYTTKYEGFDPNSPESYIIFETMQDVYRDQSIAFAGLVQDELASVAGRKDRGVRQNIFYVLARTSMPSVLIELDFICNPTQEKYMLSEKGQQEMAQSIYNAFASYKASYDGENIDFSKLKRRPDPSTVTDDTAADEADESDETETQATRPGETVYKVQFMALPQKLGKNSKEFKGLSPVEVYYENGYYKYTYGTASSRKEIEADFKKVRRLFKDAFIIAMRDGKRVQ</sequence>
<dbReference type="EMBL" id="DXFB01000126">
    <property type="protein sequence ID" value="HIX45517.1"/>
    <property type="molecule type" value="Genomic_DNA"/>
</dbReference>
<dbReference type="FunFam" id="3.40.630.40:FF:000005">
    <property type="entry name" value="N-acetylmuramoyl-L-alanine amidase (AmiA)"/>
    <property type="match status" value="1"/>
</dbReference>
<dbReference type="EC" id="3.5.1.28" evidence="2"/>
<gene>
    <name evidence="6" type="ORF">H9982_04785</name>
</gene>
<accession>A0A9D2APH4</accession>
<keyword evidence="3" id="KW-0378">Hydrolase</keyword>
<dbReference type="InterPro" id="IPR002508">
    <property type="entry name" value="MurNAc-LAA_cat"/>
</dbReference>
<comment type="caution">
    <text evidence="6">The sequence shown here is derived from an EMBL/GenBank/DDBJ whole genome shotgun (WGS) entry which is preliminary data.</text>
</comment>
<dbReference type="SUPFAM" id="SSF53187">
    <property type="entry name" value="Zn-dependent exopeptidases"/>
    <property type="match status" value="1"/>
</dbReference>
<dbReference type="CDD" id="cd02696">
    <property type="entry name" value="MurNAc-LAA"/>
    <property type="match status" value="1"/>
</dbReference>
<dbReference type="SMART" id="SM00646">
    <property type="entry name" value="Ami_3"/>
    <property type="match status" value="1"/>
</dbReference>
<evidence type="ECO:0000256" key="1">
    <source>
        <dbReference type="ARBA" id="ARBA00001561"/>
    </source>
</evidence>
<dbReference type="GO" id="GO:0030288">
    <property type="term" value="C:outer membrane-bounded periplasmic space"/>
    <property type="evidence" value="ECO:0007669"/>
    <property type="project" value="TreeGrafter"/>
</dbReference>
<dbReference type="PANTHER" id="PTHR30404">
    <property type="entry name" value="N-ACETYLMURAMOYL-L-ALANINE AMIDASE"/>
    <property type="match status" value="1"/>
</dbReference>
<evidence type="ECO:0000313" key="6">
    <source>
        <dbReference type="EMBL" id="HIX45517.1"/>
    </source>
</evidence>
<name>A0A9D2APH4_9BACT</name>
<dbReference type="Proteomes" id="UP000824246">
    <property type="component" value="Unassembled WGS sequence"/>
</dbReference>
<reference evidence="6" key="1">
    <citation type="journal article" date="2021" name="PeerJ">
        <title>Extensive microbial diversity within the chicken gut microbiome revealed by metagenomics and culture.</title>
        <authorList>
            <person name="Gilroy R."/>
            <person name="Ravi A."/>
            <person name="Getino M."/>
            <person name="Pursley I."/>
            <person name="Horton D.L."/>
            <person name="Alikhan N.F."/>
            <person name="Baker D."/>
            <person name="Gharbi K."/>
            <person name="Hall N."/>
            <person name="Watson M."/>
            <person name="Adriaenssens E.M."/>
            <person name="Foster-Nyarko E."/>
            <person name="Jarju S."/>
            <person name="Secka A."/>
            <person name="Antonio M."/>
            <person name="Oren A."/>
            <person name="Chaudhuri R.R."/>
            <person name="La Ragione R."/>
            <person name="Hildebrand F."/>
            <person name="Pallen M.J."/>
        </authorList>
    </citation>
    <scope>NUCLEOTIDE SEQUENCE</scope>
    <source>
        <strain evidence="6">ChiHjej12B11-16260</strain>
    </source>
</reference>
<evidence type="ECO:0000313" key="7">
    <source>
        <dbReference type="Proteomes" id="UP000824246"/>
    </source>
</evidence>
<dbReference type="Gene3D" id="3.40.630.40">
    <property type="entry name" value="Zn-dependent exopeptidases"/>
    <property type="match status" value="1"/>
</dbReference>
<dbReference type="GO" id="GO:0009253">
    <property type="term" value="P:peptidoglycan catabolic process"/>
    <property type="evidence" value="ECO:0007669"/>
    <property type="project" value="InterPro"/>
</dbReference>
<evidence type="ECO:0000256" key="4">
    <source>
        <dbReference type="SAM" id="MobiDB-lite"/>
    </source>
</evidence>